<protein>
    <recommendedName>
        <fullName evidence="4">Addiction module toxin, HicA family</fullName>
    </recommendedName>
</protein>
<dbReference type="Proteomes" id="UP000483293">
    <property type="component" value="Unassembled WGS sequence"/>
</dbReference>
<dbReference type="AlphaFoldDB" id="A0A6L9STT2"/>
<name>A0A6L9STT2_9BIFI</name>
<keyword evidence="3" id="KW-1185">Reference proteome</keyword>
<proteinExistence type="predicted"/>
<evidence type="ECO:0000313" key="2">
    <source>
        <dbReference type="EMBL" id="NEG55425.1"/>
    </source>
</evidence>
<dbReference type="RefSeq" id="WP_163197141.1">
    <property type="nucleotide sequence ID" value="NZ_WHZV01000005.1"/>
</dbReference>
<sequence length="64" mass="7334">MTARGDDRKLMNRLARNGYTVVRAAKTGHWKVYDGDDNLVTATSGTPSDHRSRKNFIKDLRRRS</sequence>
<feature type="region of interest" description="Disordered" evidence="1">
    <location>
        <begin position="43"/>
        <end position="64"/>
    </location>
</feature>
<evidence type="ECO:0000313" key="3">
    <source>
        <dbReference type="Proteomes" id="UP000483293"/>
    </source>
</evidence>
<organism evidence="2 3">
    <name type="scientific">Bifidobacterium platyrrhinorum</name>
    <dbReference type="NCBI Taxonomy" id="2661628"/>
    <lineage>
        <taxon>Bacteria</taxon>
        <taxon>Bacillati</taxon>
        <taxon>Actinomycetota</taxon>
        <taxon>Actinomycetes</taxon>
        <taxon>Bifidobacteriales</taxon>
        <taxon>Bifidobacteriaceae</taxon>
        <taxon>Bifidobacterium</taxon>
    </lineage>
</organism>
<reference evidence="2 3" key="1">
    <citation type="submission" date="2019-10" db="EMBL/GenBank/DDBJ databases">
        <title>Bifidobacterium from non-human primates.</title>
        <authorList>
            <person name="Modesto M."/>
        </authorList>
    </citation>
    <scope>NUCLEOTIDE SEQUENCE [LARGE SCALE GENOMIC DNA]</scope>
    <source>
        <strain evidence="2 3">SMA15</strain>
    </source>
</reference>
<comment type="caution">
    <text evidence="2">The sequence shown here is derived from an EMBL/GenBank/DDBJ whole genome shotgun (WGS) entry which is preliminary data.</text>
</comment>
<dbReference type="EMBL" id="WHZV01000005">
    <property type="protein sequence ID" value="NEG55425.1"/>
    <property type="molecule type" value="Genomic_DNA"/>
</dbReference>
<evidence type="ECO:0000256" key="1">
    <source>
        <dbReference type="SAM" id="MobiDB-lite"/>
    </source>
</evidence>
<feature type="compositionally biased region" description="Basic residues" evidence="1">
    <location>
        <begin position="51"/>
        <end position="64"/>
    </location>
</feature>
<accession>A0A6L9STT2</accession>
<gene>
    <name evidence="2" type="ORF">GFD21_06525</name>
</gene>
<evidence type="ECO:0008006" key="4">
    <source>
        <dbReference type="Google" id="ProtNLM"/>
    </source>
</evidence>